<proteinExistence type="predicted"/>
<protein>
    <submittedName>
        <fullName evidence="1">RCG36103</fullName>
    </submittedName>
</protein>
<reference evidence="2" key="1">
    <citation type="submission" date="2005-09" db="EMBL/GenBank/DDBJ databases">
        <authorList>
            <person name="Mural R.J."/>
            <person name="Li P.W."/>
            <person name="Adams M.D."/>
            <person name="Amanatides P.G."/>
            <person name="Baden-Tillson H."/>
            <person name="Barnstead M."/>
            <person name="Chin S.H."/>
            <person name="Dew I."/>
            <person name="Evans C.A."/>
            <person name="Ferriera S."/>
            <person name="Flanigan M."/>
            <person name="Fosler C."/>
            <person name="Glodek A."/>
            <person name="Gu Z."/>
            <person name="Holt R.A."/>
            <person name="Jennings D."/>
            <person name="Kraft C.L."/>
            <person name="Lu F."/>
            <person name="Nguyen T."/>
            <person name="Nusskern D.R."/>
            <person name="Pfannkoch C.M."/>
            <person name="Sitter C."/>
            <person name="Sutton G.G."/>
            <person name="Venter J.C."/>
            <person name="Wang Z."/>
            <person name="Woodage T."/>
            <person name="Zheng X.H."/>
            <person name="Zhong F."/>
        </authorList>
    </citation>
    <scope>NUCLEOTIDE SEQUENCE [LARGE SCALE GENOMIC DNA]</scope>
    <source>
        <strain>BN</strain>
        <strain evidence="2">Sprague-Dawley</strain>
    </source>
</reference>
<dbReference type="Proteomes" id="UP000234681">
    <property type="component" value="Chromosome 14"/>
</dbReference>
<dbReference type="AlphaFoldDB" id="A6IJE4"/>
<name>A6IJE4_RAT</name>
<evidence type="ECO:0000313" key="1">
    <source>
        <dbReference type="EMBL" id="EDL99857.1"/>
    </source>
</evidence>
<sequence>SDPRWARITVPISFVANRSFHFIREA</sequence>
<accession>A6IJE4</accession>
<evidence type="ECO:0000313" key="2">
    <source>
        <dbReference type="Proteomes" id="UP000234681"/>
    </source>
</evidence>
<dbReference type="EMBL" id="CH473963">
    <property type="protein sequence ID" value="EDL99857.1"/>
    <property type="molecule type" value="Genomic_DNA"/>
</dbReference>
<organism evidence="1 2">
    <name type="scientific">Rattus norvegicus</name>
    <name type="common">Rat</name>
    <dbReference type="NCBI Taxonomy" id="10116"/>
    <lineage>
        <taxon>Eukaryota</taxon>
        <taxon>Metazoa</taxon>
        <taxon>Chordata</taxon>
        <taxon>Craniata</taxon>
        <taxon>Vertebrata</taxon>
        <taxon>Euteleostomi</taxon>
        <taxon>Mammalia</taxon>
        <taxon>Eutheria</taxon>
        <taxon>Euarchontoglires</taxon>
        <taxon>Glires</taxon>
        <taxon>Rodentia</taxon>
        <taxon>Myomorpha</taxon>
        <taxon>Muroidea</taxon>
        <taxon>Muridae</taxon>
        <taxon>Murinae</taxon>
        <taxon>Rattus</taxon>
    </lineage>
</organism>
<gene>
    <name evidence="1" type="ORF">rCG_36103</name>
</gene>
<feature type="non-terminal residue" evidence="1">
    <location>
        <position position="1"/>
    </location>
</feature>